<dbReference type="GO" id="GO:0061630">
    <property type="term" value="F:ubiquitin protein ligase activity"/>
    <property type="evidence" value="ECO:0007669"/>
    <property type="project" value="TreeGrafter"/>
</dbReference>
<dbReference type="InterPro" id="IPR001841">
    <property type="entry name" value="Znf_RING"/>
</dbReference>
<dbReference type="InterPro" id="IPR039512">
    <property type="entry name" value="RCHY1_zinc-ribbon"/>
</dbReference>
<name>A0A8K0MPJ2_9ROSA</name>
<evidence type="ECO:0000256" key="1">
    <source>
        <dbReference type="ARBA" id="ARBA00022723"/>
    </source>
</evidence>
<feature type="transmembrane region" description="Helical" evidence="5">
    <location>
        <begin position="30"/>
        <end position="57"/>
    </location>
</feature>
<feature type="domain" description="CHY-type" evidence="6">
    <location>
        <begin position="50"/>
        <end position="126"/>
    </location>
</feature>
<evidence type="ECO:0000313" key="7">
    <source>
        <dbReference type="EMBL" id="KAF3453966.1"/>
    </source>
</evidence>
<evidence type="ECO:0000256" key="3">
    <source>
        <dbReference type="ARBA" id="ARBA00022833"/>
    </source>
</evidence>
<keyword evidence="2 4" id="KW-0863">Zinc-finger</keyword>
<keyword evidence="5" id="KW-0812">Transmembrane</keyword>
<dbReference type="GO" id="GO:0006511">
    <property type="term" value="P:ubiquitin-dependent protein catabolic process"/>
    <property type="evidence" value="ECO:0007669"/>
    <property type="project" value="TreeGrafter"/>
</dbReference>
<keyword evidence="1" id="KW-0479">Metal-binding</keyword>
<dbReference type="AlphaFoldDB" id="A0A8K0MPJ2"/>
<keyword evidence="3" id="KW-0862">Zinc</keyword>
<dbReference type="Pfam" id="PF05495">
    <property type="entry name" value="zf-CHY"/>
    <property type="match status" value="1"/>
</dbReference>
<dbReference type="InterPro" id="IPR037274">
    <property type="entry name" value="Znf_CHY_sf"/>
</dbReference>
<evidence type="ECO:0000259" key="6">
    <source>
        <dbReference type="PROSITE" id="PS51266"/>
    </source>
</evidence>
<dbReference type="InterPro" id="IPR008913">
    <property type="entry name" value="Znf_CHY"/>
</dbReference>
<dbReference type="OrthoDB" id="411372at2759"/>
<dbReference type="GO" id="GO:0016567">
    <property type="term" value="P:protein ubiquitination"/>
    <property type="evidence" value="ECO:0007669"/>
    <property type="project" value="TreeGrafter"/>
</dbReference>
<accession>A0A8K0MPJ2</accession>
<keyword evidence="8" id="KW-1185">Reference proteome</keyword>
<dbReference type="Gene3D" id="2.20.28.10">
    <property type="match status" value="1"/>
</dbReference>
<dbReference type="EMBL" id="VOIH02000002">
    <property type="protein sequence ID" value="KAF3453966.1"/>
    <property type="molecule type" value="Genomic_DNA"/>
</dbReference>
<dbReference type="InterPro" id="IPR013083">
    <property type="entry name" value="Znf_RING/FYVE/PHD"/>
</dbReference>
<sequence length="289" mass="32871">MKSEVEADFSSLSEWCPMDMVTELCLRPGLHLGILGVSYFLILLPLLCSILEVFGMCSHYRRKCKIRAPCCNEIFDCRHCHNEVKNSLETNPIDRHDVPRHEVEKVICSYVKQSKMYSNTALAVEFAWENTFAVYASSLMTIFQKISTTVTSVEYAEPAARKISSIAKHVFLFDSMKEITVLPCGHTIHFECVKEMRLHLRYSCPVCSKSMYDMSKLWKKLDEAVASTPMPEIYKNKMVWILCNDCGAKSKVNFNIVAHKCLSCVSYNTRQIQGGPDASCSPYVAETVR</sequence>
<comment type="caution">
    <text evidence="7">The sequence shown here is derived from an EMBL/GenBank/DDBJ whole genome shotgun (WGS) entry which is preliminary data.</text>
</comment>
<dbReference type="PANTHER" id="PTHR21319:SF58">
    <property type="entry name" value="E3 UBIQUITIN-PROTEIN LIGASE RZFP34"/>
    <property type="match status" value="1"/>
</dbReference>
<dbReference type="GO" id="GO:0008270">
    <property type="term" value="F:zinc ion binding"/>
    <property type="evidence" value="ECO:0007669"/>
    <property type="project" value="UniProtKB-KW"/>
</dbReference>
<keyword evidence="5" id="KW-0472">Membrane</keyword>
<protein>
    <recommendedName>
        <fullName evidence="6">CHY-type domain-containing protein</fullName>
    </recommendedName>
</protein>
<gene>
    <name evidence="7" type="ORF">FNV43_RR04408</name>
</gene>
<evidence type="ECO:0000256" key="4">
    <source>
        <dbReference type="PROSITE-ProRule" id="PRU00601"/>
    </source>
</evidence>
<organism evidence="7 8">
    <name type="scientific">Rhamnella rubrinervis</name>
    <dbReference type="NCBI Taxonomy" id="2594499"/>
    <lineage>
        <taxon>Eukaryota</taxon>
        <taxon>Viridiplantae</taxon>
        <taxon>Streptophyta</taxon>
        <taxon>Embryophyta</taxon>
        <taxon>Tracheophyta</taxon>
        <taxon>Spermatophyta</taxon>
        <taxon>Magnoliopsida</taxon>
        <taxon>eudicotyledons</taxon>
        <taxon>Gunneridae</taxon>
        <taxon>Pentapetalae</taxon>
        <taxon>rosids</taxon>
        <taxon>fabids</taxon>
        <taxon>Rosales</taxon>
        <taxon>Rhamnaceae</taxon>
        <taxon>rhamnoid group</taxon>
        <taxon>Rhamneae</taxon>
        <taxon>Rhamnella</taxon>
    </lineage>
</organism>
<evidence type="ECO:0000313" key="8">
    <source>
        <dbReference type="Proteomes" id="UP000796880"/>
    </source>
</evidence>
<dbReference type="Pfam" id="PF14599">
    <property type="entry name" value="zinc_ribbon_6"/>
    <property type="match status" value="1"/>
</dbReference>
<dbReference type="Pfam" id="PF13639">
    <property type="entry name" value="zf-RING_2"/>
    <property type="match status" value="1"/>
</dbReference>
<dbReference type="PROSITE" id="PS51266">
    <property type="entry name" value="ZF_CHY"/>
    <property type="match status" value="1"/>
</dbReference>
<dbReference type="Proteomes" id="UP000796880">
    <property type="component" value="Unassembled WGS sequence"/>
</dbReference>
<proteinExistence type="predicted"/>
<dbReference type="PANTHER" id="PTHR21319">
    <property type="entry name" value="RING FINGER AND CHY ZINC FINGER DOMAIN-CONTAINING PROTEIN 1"/>
    <property type="match status" value="1"/>
</dbReference>
<dbReference type="Gene3D" id="3.30.40.10">
    <property type="entry name" value="Zinc/RING finger domain, C3HC4 (zinc finger)"/>
    <property type="match status" value="1"/>
</dbReference>
<dbReference type="SUPFAM" id="SSF57850">
    <property type="entry name" value="RING/U-box"/>
    <property type="match status" value="1"/>
</dbReference>
<evidence type="ECO:0000256" key="5">
    <source>
        <dbReference type="SAM" id="Phobius"/>
    </source>
</evidence>
<dbReference type="GO" id="GO:0005634">
    <property type="term" value="C:nucleus"/>
    <property type="evidence" value="ECO:0007669"/>
    <property type="project" value="TreeGrafter"/>
</dbReference>
<keyword evidence="5" id="KW-1133">Transmembrane helix</keyword>
<dbReference type="SUPFAM" id="SSF161219">
    <property type="entry name" value="CHY zinc finger-like"/>
    <property type="match status" value="1"/>
</dbReference>
<reference evidence="7" key="1">
    <citation type="submission" date="2020-03" db="EMBL/GenBank/DDBJ databases">
        <title>A high-quality chromosome-level genome assembly of a woody plant with both climbing and erect habits, Rhamnella rubrinervis.</title>
        <authorList>
            <person name="Lu Z."/>
            <person name="Yang Y."/>
            <person name="Zhu X."/>
            <person name="Sun Y."/>
        </authorList>
    </citation>
    <scope>NUCLEOTIDE SEQUENCE</scope>
    <source>
        <strain evidence="7">BYM</strain>
        <tissue evidence="7">Leaf</tissue>
    </source>
</reference>
<evidence type="ECO:0000256" key="2">
    <source>
        <dbReference type="ARBA" id="ARBA00022771"/>
    </source>
</evidence>